<comment type="similarity">
    <text evidence="1">Belongs to the LysR transcriptional regulatory family.</text>
</comment>
<dbReference type="Proteomes" id="UP000432196">
    <property type="component" value="Unassembled WGS sequence"/>
</dbReference>
<evidence type="ECO:0000256" key="2">
    <source>
        <dbReference type="ARBA" id="ARBA00023015"/>
    </source>
</evidence>
<evidence type="ECO:0000313" key="10">
    <source>
        <dbReference type="EMBL" id="KAB7203704.1"/>
    </source>
</evidence>
<dbReference type="EMBL" id="NJNR01000018">
    <property type="protein sequence ID" value="RDX09197.1"/>
    <property type="molecule type" value="Genomic_DNA"/>
</dbReference>
<evidence type="ECO:0000313" key="32">
    <source>
        <dbReference type="Proteomes" id="UP000476628"/>
    </source>
</evidence>
<dbReference type="EMBL" id="QSRH01000004">
    <property type="protein sequence ID" value="RGL03547.1"/>
    <property type="molecule type" value="Genomic_DNA"/>
</dbReference>
<dbReference type="EMBL" id="WDRM01000019">
    <property type="protein sequence ID" value="KAB7336371.1"/>
    <property type="molecule type" value="Genomic_DNA"/>
</dbReference>
<evidence type="ECO:0000259" key="5">
    <source>
        <dbReference type="PROSITE" id="PS50931"/>
    </source>
</evidence>
<name>A0A0A1GM66_BIFLN</name>
<evidence type="ECO:0000313" key="18">
    <source>
        <dbReference type="EMBL" id="RGW65619.1"/>
    </source>
</evidence>
<dbReference type="Pfam" id="PF00126">
    <property type="entry name" value="HTH_1"/>
    <property type="match status" value="1"/>
</dbReference>
<reference evidence="15 22" key="2">
    <citation type="journal article" date="2017" name="Anaerobe">
        <title>Quantification, isolation and characterization of Bifidobacterium from the vaginal microbiomes of reproductive aged women.</title>
        <authorList>
            <person name="Freitas A.C."/>
            <person name="Hill J.E."/>
        </authorList>
    </citation>
    <scope>NUCLEOTIDE SEQUENCE [LARGE SCALE GENOMIC DNA]</scope>
    <source>
        <strain evidence="15 22">N6D05</strain>
    </source>
</reference>
<dbReference type="Proteomes" id="UP000261186">
    <property type="component" value="Unassembled WGS sequence"/>
</dbReference>
<dbReference type="InterPro" id="IPR000847">
    <property type="entry name" value="LysR_HTH_N"/>
</dbReference>
<reference evidence="19 20" key="1">
    <citation type="submission" date="2016-10" db="EMBL/GenBank/DDBJ databases">
        <authorList>
            <person name="Varghese N."/>
            <person name="Submissions S."/>
        </authorList>
    </citation>
    <scope>NUCLEOTIDE SEQUENCE [LARGE SCALE GENOMIC DNA]</scope>
    <source>
        <strain evidence="19 20">DSM 20219</strain>
    </source>
</reference>
<dbReference type="EMBL" id="WDWL01000002">
    <property type="protein sequence ID" value="KAB7074769.1"/>
    <property type="molecule type" value="Genomic_DNA"/>
</dbReference>
<evidence type="ECO:0000313" key="24">
    <source>
        <dbReference type="Proteomes" id="UP000261288"/>
    </source>
</evidence>
<dbReference type="PRINTS" id="PR00039">
    <property type="entry name" value="HTHLYSR"/>
</dbReference>
<dbReference type="EMBL" id="QSAR01000002">
    <property type="protein sequence ID" value="RGW65619.1"/>
    <property type="molecule type" value="Genomic_DNA"/>
</dbReference>
<dbReference type="GeneID" id="69577740"/>
<comment type="caution">
    <text evidence="19">The sequence shown here is derived from an EMBL/GenBank/DDBJ whole genome shotgun (WGS) entry which is preliminary data.</text>
</comment>
<evidence type="ECO:0000313" key="31">
    <source>
        <dbReference type="Proteomes" id="UP000468842"/>
    </source>
</evidence>
<accession>A0A0A1GM66</accession>
<reference evidence="14 21" key="3">
    <citation type="submission" date="2017-12" db="EMBL/GenBank/DDBJ databases">
        <title>Bifidobacterium longum APC/DPC strains.</title>
        <authorList>
            <person name="Arboleya S."/>
        </authorList>
    </citation>
    <scope>NUCLEOTIDE SEQUENCE [LARGE SCALE GENOMIC DNA]</scope>
    <source>
        <strain evidence="14 21">APC1503</strain>
    </source>
</reference>
<dbReference type="EMBL" id="WDRC01000019">
    <property type="protein sequence ID" value="KAB7358145.1"/>
    <property type="molecule type" value="Genomic_DNA"/>
</dbReference>
<dbReference type="Proteomes" id="UP000261288">
    <property type="component" value="Unassembled WGS sequence"/>
</dbReference>
<dbReference type="AlphaFoldDB" id="A0A0A1GM66"/>
<dbReference type="InterPro" id="IPR036390">
    <property type="entry name" value="WH_DNA-bd_sf"/>
</dbReference>
<dbReference type="Proteomes" id="UP000468842">
    <property type="component" value="Unassembled WGS sequence"/>
</dbReference>
<dbReference type="OMA" id="MFRHGYD"/>
<dbReference type="EMBL" id="QSRZ01000001">
    <property type="protein sequence ID" value="RGL52532.1"/>
    <property type="molecule type" value="Genomic_DNA"/>
</dbReference>
<evidence type="ECO:0000313" key="17">
    <source>
        <dbReference type="EMBL" id="RGL52532.1"/>
    </source>
</evidence>
<dbReference type="Proteomes" id="UP000257074">
    <property type="component" value="Unassembled WGS sequence"/>
</dbReference>
<dbReference type="EMBL" id="WDWU01000001">
    <property type="protein sequence ID" value="KAB7057953.1"/>
    <property type="molecule type" value="Genomic_DNA"/>
</dbReference>
<protein>
    <submittedName>
        <fullName evidence="19">DNA-binding transcriptional regulator, LysR family</fullName>
    </submittedName>
    <submittedName>
        <fullName evidence="6">LysR family transcriptional regulator</fullName>
    </submittedName>
</protein>
<dbReference type="Gene3D" id="1.10.10.10">
    <property type="entry name" value="Winged helix-like DNA-binding domain superfamily/Winged helix DNA-binding domain"/>
    <property type="match status" value="1"/>
</dbReference>
<dbReference type="PANTHER" id="PTHR30346:SF0">
    <property type="entry name" value="HCA OPERON TRANSCRIPTIONAL ACTIVATOR HCAR"/>
    <property type="match status" value="1"/>
</dbReference>
<dbReference type="GO" id="GO:0003700">
    <property type="term" value="F:DNA-binding transcription factor activity"/>
    <property type="evidence" value="ECO:0007669"/>
    <property type="project" value="InterPro"/>
</dbReference>
<evidence type="ECO:0000313" key="20">
    <source>
        <dbReference type="Proteomes" id="UP000182842"/>
    </source>
</evidence>
<evidence type="ECO:0000256" key="3">
    <source>
        <dbReference type="ARBA" id="ARBA00023125"/>
    </source>
</evidence>
<dbReference type="Proteomes" id="UP000478746">
    <property type="component" value="Unassembled WGS sequence"/>
</dbReference>
<evidence type="ECO:0000313" key="22">
    <source>
        <dbReference type="Proteomes" id="UP000257074"/>
    </source>
</evidence>
<dbReference type="EMBL" id="PJDT01000011">
    <property type="protein sequence ID" value="PKC90286.1"/>
    <property type="molecule type" value="Genomic_DNA"/>
</dbReference>
<evidence type="ECO:0000313" key="21">
    <source>
        <dbReference type="Proteomes" id="UP000232654"/>
    </source>
</evidence>
<evidence type="ECO:0000313" key="11">
    <source>
        <dbReference type="EMBL" id="KAB7336371.1"/>
    </source>
</evidence>
<evidence type="ECO:0000313" key="14">
    <source>
        <dbReference type="EMBL" id="PKC90286.1"/>
    </source>
</evidence>
<dbReference type="SUPFAM" id="SSF46785">
    <property type="entry name" value="Winged helix' DNA-binding domain"/>
    <property type="match status" value="1"/>
</dbReference>
<evidence type="ECO:0000313" key="6">
    <source>
        <dbReference type="EMBL" id="KAB6839156.1"/>
    </source>
</evidence>
<evidence type="ECO:0000313" key="12">
    <source>
        <dbReference type="EMBL" id="KAB7358145.1"/>
    </source>
</evidence>
<keyword evidence="3 19" id="KW-0238">DNA-binding</keyword>
<evidence type="ECO:0000256" key="1">
    <source>
        <dbReference type="ARBA" id="ARBA00009437"/>
    </source>
</evidence>
<dbReference type="Pfam" id="PF03466">
    <property type="entry name" value="LysR_substrate"/>
    <property type="match status" value="1"/>
</dbReference>
<evidence type="ECO:0000313" key="33">
    <source>
        <dbReference type="Proteomes" id="UP000478746"/>
    </source>
</evidence>
<sequence length="321" mass="35289">MNFLSIEYFAAVASEHSFSKAAKRLGITQQTLSANIAALERELGCTLFVRHVPLELTYAGTVFARYAQRFRRDRDALGQEMRDIAGDQAGVLRVGVAYTRSRAIMPPIVKAMQRDCPNIIVELIEGRNDQIQQWLANGDLDLAVADFAGKPAGIELMDFYNERMVLVLAQSLWMDLAATGGAANGQVDAVRTAPDERAIAAGDLSSLEHCPFLLGSPQDIDGRIADLLFRRAGFEPKVTARSDNVLTLLELCHYGMGACLCPERFLPALLDGERLRTLRVLDCGPDTAYAIQFGVPATSYRWSVIDDFIRCAREVTTGVSQ</sequence>
<dbReference type="EMBL" id="WDVF01000001">
    <property type="protein sequence ID" value="KAB7138172.1"/>
    <property type="molecule type" value="Genomic_DNA"/>
</dbReference>
<evidence type="ECO:0000313" key="16">
    <source>
        <dbReference type="EMBL" id="RGL03547.1"/>
    </source>
</evidence>
<evidence type="ECO:0000256" key="4">
    <source>
        <dbReference type="ARBA" id="ARBA00023163"/>
    </source>
</evidence>
<dbReference type="EMBL" id="WDQK01000013">
    <property type="protein sequence ID" value="KAB7394927.1"/>
    <property type="molecule type" value="Genomic_DNA"/>
</dbReference>
<organism evidence="19 20">
    <name type="scientific">Bifidobacterium longum</name>
    <dbReference type="NCBI Taxonomy" id="216816"/>
    <lineage>
        <taxon>Bacteria</taxon>
        <taxon>Bacillati</taxon>
        <taxon>Actinomycetota</taxon>
        <taxon>Actinomycetes</taxon>
        <taxon>Bifidobacteriales</taxon>
        <taxon>Bifidobacteriaceae</taxon>
        <taxon>Bifidobacterium</taxon>
    </lineage>
</organism>
<dbReference type="Proteomes" id="UP000467387">
    <property type="component" value="Unassembled WGS sequence"/>
</dbReference>
<dbReference type="EMBL" id="WEAY01000001">
    <property type="protein sequence ID" value="KAB6839156.1"/>
    <property type="molecule type" value="Genomic_DNA"/>
</dbReference>
<dbReference type="Proteomes" id="UP000460881">
    <property type="component" value="Unassembled WGS sequence"/>
</dbReference>
<dbReference type="SUPFAM" id="SSF53850">
    <property type="entry name" value="Periplasmic binding protein-like II"/>
    <property type="match status" value="1"/>
</dbReference>
<gene>
    <name evidence="14" type="ORF">APC1503_0561</name>
    <name evidence="15" type="ORF">CE169_04410</name>
    <name evidence="18" type="ORF">DWV59_02190</name>
    <name evidence="17" type="ORF">DXC63_00175</name>
    <name evidence="16" type="ORF">DXC85_07050</name>
    <name evidence="13" type="ORF">GBB40_06735</name>
    <name evidence="12" type="ORF">GBB63_07925</name>
    <name evidence="11" type="ORF">GBB73_08100</name>
    <name evidence="10" type="ORF">GBC45_03860</name>
    <name evidence="9" type="ORF">GBC97_00675</name>
    <name evidence="8" type="ORF">GBI83_01290</name>
    <name evidence="7" type="ORF">GBI87_00335</name>
    <name evidence="6" type="ORF">GBK08_00675</name>
    <name evidence="19" type="ORF">SAMN04489748_0478</name>
</gene>
<evidence type="ECO:0000313" key="15">
    <source>
        <dbReference type="EMBL" id="RDX09197.1"/>
    </source>
</evidence>
<dbReference type="Gene3D" id="3.40.190.290">
    <property type="match status" value="1"/>
</dbReference>
<dbReference type="Proteomes" id="UP000265775">
    <property type="component" value="Unassembled WGS sequence"/>
</dbReference>
<evidence type="ECO:0000313" key="30">
    <source>
        <dbReference type="Proteomes" id="UP000467387"/>
    </source>
</evidence>
<evidence type="ECO:0000313" key="8">
    <source>
        <dbReference type="EMBL" id="KAB7074769.1"/>
    </source>
</evidence>
<dbReference type="Proteomes" id="UP000182842">
    <property type="component" value="Unassembled WGS sequence"/>
</dbReference>
<dbReference type="GO" id="GO:0003677">
    <property type="term" value="F:DNA binding"/>
    <property type="evidence" value="ECO:0007669"/>
    <property type="project" value="UniProtKB-KW"/>
</dbReference>
<dbReference type="GO" id="GO:0032993">
    <property type="term" value="C:protein-DNA complex"/>
    <property type="evidence" value="ECO:0007669"/>
    <property type="project" value="TreeGrafter"/>
</dbReference>
<dbReference type="Proteomes" id="UP000461165">
    <property type="component" value="Unassembled WGS sequence"/>
</dbReference>
<dbReference type="Proteomes" id="UP000232654">
    <property type="component" value="Unassembled WGS sequence"/>
</dbReference>
<reference evidence="23 24" key="4">
    <citation type="submission" date="2018-08" db="EMBL/GenBank/DDBJ databases">
        <title>A genome reference for cultivated species of the human gut microbiota.</title>
        <authorList>
            <person name="Zou Y."/>
            <person name="Xue W."/>
            <person name="Luo G."/>
        </authorList>
    </citation>
    <scope>NUCLEOTIDE SEQUENCE [LARGE SCALE GENOMIC DNA]</scope>
    <source>
        <strain evidence="18 25">AF11-12</strain>
        <strain evidence="17 24">TF06-45A</strain>
        <strain evidence="16 23">TF08-4AC</strain>
    </source>
</reference>
<dbReference type="Proteomes" id="UP000430971">
    <property type="component" value="Unassembled WGS sequence"/>
</dbReference>
<keyword evidence="4" id="KW-0804">Transcription</keyword>
<evidence type="ECO:0000313" key="27">
    <source>
        <dbReference type="Proteomes" id="UP000432196"/>
    </source>
</evidence>
<evidence type="ECO:0000313" key="23">
    <source>
        <dbReference type="Proteomes" id="UP000261186"/>
    </source>
</evidence>
<evidence type="ECO:0000313" key="7">
    <source>
        <dbReference type="EMBL" id="KAB7057953.1"/>
    </source>
</evidence>
<keyword evidence="2" id="KW-0805">Transcription regulation</keyword>
<dbReference type="PANTHER" id="PTHR30346">
    <property type="entry name" value="TRANSCRIPTIONAL DUAL REGULATOR HCAR-RELATED"/>
    <property type="match status" value="1"/>
</dbReference>
<dbReference type="Proteomes" id="UP000476628">
    <property type="component" value="Unassembled WGS sequence"/>
</dbReference>
<dbReference type="RefSeq" id="WP_007051218.1">
    <property type="nucleotide sequence ID" value="NZ_AP014658.1"/>
</dbReference>
<evidence type="ECO:0000313" key="9">
    <source>
        <dbReference type="EMBL" id="KAB7138172.1"/>
    </source>
</evidence>
<evidence type="ECO:0000313" key="25">
    <source>
        <dbReference type="Proteomes" id="UP000265775"/>
    </source>
</evidence>
<evidence type="ECO:0000313" key="29">
    <source>
        <dbReference type="Proteomes" id="UP000461165"/>
    </source>
</evidence>
<dbReference type="CDD" id="cd05466">
    <property type="entry name" value="PBP2_LTTR_substrate"/>
    <property type="match status" value="1"/>
</dbReference>
<dbReference type="EMBL" id="WDUB01000004">
    <property type="protein sequence ID" value="KAB7203704.1"/>
    <property type="molecule type" value="Genomic_DNA"/>
</dbReference>
<evidence type="ECO:0000313" key="13">
    <source>
        <dbReference type="EMBL" id="KAB7394927.1"/>
    </source>
</evidence>
<evidence type="ECO:0000313" key="28">
    <source>
        <dbReference type="Proteomes" id="UP000460881"/>
    </source>
</evidence>
<dbReference type="InterPro" id="IPR036388">
    <property type="entry name" value="WH-like_DNA-bd_sf"/>
</dbReference>
<dbReference type="InterPro" id="IPR005119">
    <property type="entry name" value="LysR_subst-bd"/>
</dbReference>
<reference evidence="26 27" key="5">
    <citation type="journal article" date="2019" name="Nat. Med.">
        <title>A library of human gut bacterial isolates paired with longitudinal multiomics data enables mechanistic microbiome research.</title>
        <authorList>
            <person name="Poyet M."/>
            <person name="Groussin M."/>
            <person name="Gibbons S.M."/>
            <person name="Avila-Pacheco J."/>
            <person name="Jiang X."/>
            <person name="Kearney S.M."/>
            <person name="Perrotta A.R."/>
            <person name="Berdy B."/>
            <person name="Zhao S."/>
            <person name="Lieberman T.D."/>
            <person name="Swanson P.K."/>
            <person name="Smith M."/>
            <person name="Roesemann S."/>
            <person name="Alexander J.E."/>
            <person name="Rich S.A."/>
            <person name="Livny J."/>
            <person name="Vlamakis H."/>
            <person name="Clish C."/>
            <person name="Bullock K."/>
            <person name="Deik A."/>
            <person name="Scott J."/>
            <person name="Pierce K.A."/>
            <person name="Xavier R.J."/>
            <person name="Alm E.J."/>
        </authorList>
    </citation>
    <scope>NUCLEOTIDE SEQUENCE [LARGE SCALE GENOMIC DNA]</scope>
    <source>
        <strain evidence="10 32">BIOML-A136</strain>
        <strain evidence="9 29">BIOML-A166</strain>
        <strain evidence="8 27">BIOML-A201</strain>
        <strain evidence="7 30">BIOML-A210</strain>
        <strain evidence="6 33">BIOML-A320</strain>
        <strain evidence="13 31">BIOML-A37</strain>
        <strain evidence="12 28">BIOML-A55</strain>
        <strain evidence="11 26">BIOML-A65</strain>
    </source>
</reference>
<dbReference type="PROSITE" id="PS50931">
    <property type="entry name" value="HTH_LYSR"/>
    <property type="match status" value="1"/>
</dbReference>
<evidence type="ECO:0000313" key="26">
    <source>
        <dbReference type="Proteomes" id="UP000430971"/>
    </source>
</evidence>
<evidence type="ECO:0000313" key="19">
    <source>
        <dbReference type="EMBL" id="SEB34640.1"/>
    </source>
</evidence>
<feature type="domain" description="HTH lysR-type" evidence="5">
    <location>
        <begin position="1"/>
        <end position="57"/>
    </location>
</feature>
<proteinExistence type="inferred from homology"/>
<dbReference type="EMBL" id="FNRW01000002">
    <property type="protein sequence ID" value="SEB34640.1"/>
    <property type="molecule type" value="Genomic_DNA"/>
</dbReference>